<dbReference type="Gene3D" id="3.30.70.890">
    <property type="entry name" value="GHMP kinase, C-terminal domain"/>
    <property type="match status" value="1"/>
</dbReference>
<evidence type="ECO:0000256" key="3">
    <source>
        <dbReference type="ARBA" id="ARBA00022679"/>
    </source>
</evidence>
<dbReference type="SUPFAM" id="SSF55060">
    <property type="entry name" value="GHMP Kinase, C-terminal domain"/>
    <property type="match status" value="1"/>
</dbReference>
<evidence type="ECO:0000256" key="6">
    <source>
        <dbReference type="ARBA" id="ARBA00022777"/>
    </source>
</evidence>
<dbReference type="PROSITE" id="PS00106">
    <property type="entry name" value="GALACTOKINASE"/>
    <property type="match status" value="1"/>
</dbReference>
<reference evidence="15 16" key="1">
    <citation type="journal article" date="2006" name="Int. J. Syst. Evol. Microbiol.">
        <title>Costertonia aggregata gen. nov., sp. nov., a mesophilic marine bacterium of the family Flavobacteriaceae, isolated from a mature biofilm.</title>
        <authorList>
            <person name="Kwon K.K."/>
            <person name="Lee Y.K."/>
            <person name="Lee H.K."/>
        </authorList>
    </citation>
    <scope>NUCLEOTIDE SEQUENCE [LARGE SCALE GENOMIC DNA]</scope>
    <source>
        <strain evidence="15 16">KCCM 42265</strain>
    </source>
</reference>
<evidence type="ECO:0000313" key="15">
    <source>
        <dbReference type="EMBL" id="QLG44368.1"/>
    </source>
</evidence>
<keyword evidence="8" id="KW-0460">Magnesium</keyword>
<feature type="domain" description="Galactokinase N-terminal" evidence="14">
    <location>
        <begin position="3"/>
        <end position="43"/>
    </location>
</feature>
<keyword evidence="4" id="KW-0479">Metal-binding</keyword>
<keyword evidence="7" id="KW-0067">ATP-binding</keyword>
<keyword evidence="10" id="KW-0119">Carbohydrate metabolism</keyword>
<evidence type="ECO:0000256" key="2">
    <source>
        <dbReference type="ARBA" id="ARBA00022490"/>
    </source>
</evidence>
<organism evidence="15 16">
    <name type="scientific">Costertonia aggregata</name>
    <dbReference type="NCBI Taxonomy" id="343403"/>
    <lineage>
        <taxon>Bacteria</taxon>
        <taxon>Pseudomonadati</taxon>
        <taxon>Bacteroidota</taxon>
        <taxon>Flavobacteriia</taxon>
        <taxon>Flavobacteriales</taxon>
        <taxon>Flavobacteriaceae</taxon>
        <taxon>Costertonia</taxon>
    </lineage>
</organism>
<dbReference type="InterPro" id="IPR013750">
    <property type="entry name" value="GHMP_kinase_C_dom"/>
</dbReference>
<dbReference type="FunFam" id="3.30.70.890:FF:000001">
    <property type="entry name" value="Galactokinase"/>
    <property type="match status" value="1"/>
</dbReference>
<dbReference type="GO" id="GO:0006012">
    <property type="term" value="P:galactose metabolic process"/>
    <property type="evidence" value="ECO:0007669"/>
    <property type="project" value="UniProtKB-UniRule"/>
</dbReference>
<dbReference type="GO" id="GO:0005829">
    <property type="term" value="C:cytosol"/>
    <property type="evidence" value="ECO:0007669"/>
    <property type="project" value="TreeGrafter"/>
</dbReference>
<evidence type="ECO:0000259" key="13">
    <source>
        <dbReference type="Pfam" id="PF08544"/>
    </source>
</evidence>
<dbReference type="GO" id="GO:0046872">
    <property type="term" value="F:metal ion binding"/>
    <property type="evidence" value="ECO:0007669"/>
    <property type="project" value="UniProtKB-KW"/>
</dbReference>
<evidence type="ECO:0000256" key="10">
    <source>
        <dbReference type="ARBA" id="ARBA00023277"/>
    </source>
</evidence>
<evidence type="ECO:0000256" key="1">
    <source>
        <dbReference type="ARBA" id="ARBA00006566"/>
    </source>
</evidence>
<dbReference type="Pfam" id="PF10509">
    <property type="entry name" value="GalKase_gal_bdg"/>
    <property type="match status" value="1"/>
</dbReference>
<feature type="domain" description="GHMP kinase N-terminal" evidence="12">
    <location>
        <begin position="82"/>
        <end position="169"/>
    </location>
</feature>
<evidence type="ECO:0000256" key="4">
    <source>
        <dbReference type="ARBA" id="ARBA00022723"/>
    </source>
</evidence>
<dbReference type="PROSITE" id="PS00627">
    <property type="entry name" value="GHMP_KINASES_ATP"/>
    <property type="match status" value="1"/>
</dbReference>
<keyword evidence="3 15" id="KW-0808">Transferase</keyword>
<keyword evidence="6 15" id="KW-0418">Kinase</keyword>
<dbReference type="PANTHER" id="PTHR10457:SF7">
    <property type="entry name" value="GALACTOKINASE-RELATED"/>
    <property type="match status" value="1"/>
</dbReference>
<dbReference type="PRINTS" id="PR00473">
    <property type="entry name" value="GALCTOKINASE"/>
</dbReference>
<evidence type="ECO:0000259" key="14">
    <source>
        <dbReference type="Pfam" id="PF10509"/>
    </source>
</evidence>
<dbReference type="RefSeq" id="WP_179240702.1">
    <property type="nucleotide sequence ID" value="NZ_CP058595.1"/>
</dbReference>
<dbReference type="PANTHER" id="PTHR10457">
    <property type="entry name" value="MEVALONATE KINASE/GALACTOKINASE"/>
    <property type="match status" value="1"/>
</dbReference>
<dbReference type="EC" id="2.7.1.6" evidence="11"/>
<dbReference type="InterPro" id="IPR000705">
    <property type="entry name" value="Galactokinase"/>
</dbReference>
<evidence type="ECO:0000256" key="5">
    <source>
        <dbReference type="ARBA" id="ARBA00022741"/>
    </source>
</evidence>
<proteinExistence type="inferred from homology"/>
<dbReference type="InterPro" id="IPR019539">
    <property type="entry name" value="GalKase_N"/>
</dbReference>
<dbReference type="AlphaFoldDB" id="A0A7H9ALN4"/>
<dbReference type="PRINTS" id="PR00959">
    <property type="entry name" value="MEVGALKINASE"/>
</dbReference>
<evidence type="ECO:0000256" key="11">
    <source>
        <dbReference type="NCBIfam" id="TIGR00131"/>
    </source>
</evidence>
<dbReference type="InterPro" id="IPR006203">
    <property type="entry name" value="GHMP_knse_ATP-bd_CS"/>
</dbReference>
<keyword evidence="9" id="KW-0299">Galactose metabolism</keyword>
<dbReference type="InterPro" id="IPR019741">
    <property type="entry name" value="Galactokinase_CS"/>
</dbReference>
<dbReference type="InterPro" id="IPR006204">
    <property type="entry name" value="GHMP_kinase_N_dom"/>
</dbReference>
<dbReference type="InterPro" id="IPR006206">
    <property type="entry name" value="Mevalonate/galactokinase"/>
</dbReference>
<dbReference type="InterPro" id="IPR036554">
    <property type="entry name" value="GHMP_kinase_C_sf"/>
</dbReference>
<feature type="domain" description="GHMP kinase C-terminal" evidence="13">
    <location>
        <begin position="272"/>
        <end position="351"/>
    </location>
</feature>
<evidence type="ECO:0000259" key="12">
    <source>
        <dbReference type="Pfam" id="PF00288"/>
    </source>
</evidence>
<sequence length="379" mass="42032">MKFIENFVPELVIDSPGRINIIGEHTDYNMGYVLPTAISKKIVFKFCRNNSQDTCNVYSKTYDVGFTVNLAWISRSKTEWENYILGVLHEIGKRSDKLQGFDCVIDSNLPGGSGLSSSAALECGLAFGLNELFSLELSKRDIVELSQTAEHTYVGTQCGIMDQFASVMSKKDHVILLDCTSLEHNYIPVDFNPYKIIMLNTNVSHNLASSEYNVRKAECADGVAIIKKSYPKVNSLRDITRKMLEEHKSKMAGKVYDRCSFIIDENKRVIAAAEALKTNDFDKLGTLLYMAHDGLSRLYEVSCVESDFLVDFSKNNPNVLGARQTGGGFGGCVLNIVHESAVEDFVASASDAYLKKFNRSLIPFEAIIGPGTKVVSQAF</sequence>
<keyword evidence="5" id="KW-0547">Nucleotide-binding</keyword>
<dbReference type="Proteomes" id="UP000509302">
    <property type="component" value="Chromosome"/>
</dbReference>
<dbReference type="GO" id="GO:0005524">
    <property type="term" value="F:ATP binding"/>
    <property type="evidence" value="ECO:0007669"/>
    <property type="project" value="UniProtKB-UniRule"/>
</dbReference>
<dbReference type="Gene3D" id="3.30.230.10">
    <property type="match status" value="1"/>
</dbReference>
<dbReference type="GO" id="GO:0004335">
    <property type="term" value="F:galactokinase activity"/>
    <property type="evidence" value="ECO:0007669"/>
    <property type="project" value="UniProtKB-UniRule"/>
</dbReference>
<evidence type="ECO:0000256" key="8">
    <source>
        <dbReference type="ARBA" id="ARBA00022842"/>
    </source>
</evidence>
<name>A0A7H9ALN4_9FLAO</name>
<dbReference type="Pfam" id="PF08544">
    <property type="entry name" value="GHMP_kinases_C"/>
    <property type="match status" value="1"/>
</dbReference>
<comment type="similarity">
    <text evidence="1">Belongs to the GHMP kinase family. GalK subfamily.</text>
</comment>
<evidence type="ECO:0000256" key="9">
    <source>
        <dbReference type="ARBA" id="ARBA00023144"/>
    </source>
</evidence>
<dbReference type="EMBL" id="CP058595">
    <property type="protein sequence ID" value="QLG44368.1"/>
    <property type="molecule type" value="Genomic_DNA"/>
</dbReference>
<keyword evidence="2" id="KW-0963">Cytoplasm</keyword>
<accession>A0A7H9ALN4</accession>
<dbReference type="SUPFAM" id="SSF54211">
    <property type="entry name" value="Ribosomal protein S5 domain 2-like"/>
    <property type="match status" value="1"/>
</dbReference>
<protein>
    <recommendedName>
        <fullName evidence="11">Galactokinase</fullName>
        <ecNumber evidence="11">2.7.1.6</ecNumber>
    </recommendedName>
</protein>
<gene>
    <name evidence="15" type="primary">galK</name>
    <name evidence="15" type="ORF">HYG79_03080</name>
</gene>
<dbReference type="InterPro" id="IPR014721">
    <property type="entry name" value="Ribsml_uS5_D2-typ_fold_subgr"/>
</dbReference>
<evidence type="ECO:0000256" key="7">
    <source>
        <dbReference type="ARBA" id="ARBA00022840"/>
    </source>
</evidence>
<evidence type="ECO:0000313" key="16">
    <source>
        <dbReference type="Proteomes" id="UP000509302"/>
    </source>
</evidence>
<dbReference type="NCBIfam" id="TIGR00131">
    <property type="entry name" value="gal_kin"/>
    <property type="match status" value="1"/>
</dbReference>
<keyword evidence="16" id="KW-1185">Reference proteome</keyword>
<dbReference type="InterPro" id="IPR020568">
    <property type="entry name" value="Ribosomal_Su5_D2-typ_SF"/>
</dbReference>
<dbReference type="PIRSF" id="PIRSF000530">
    <property type="entry name" value="Galactokinase"/>
    <property type="match status" value="1"/>
</dbReference>
<dbReference type="Pfam" id="PF00288">
    <property type="entry name" value="GHMP_kinases_N"/>
    <property type="match status" value="1"/>
</dbReference>
<dbReference type="FunFam" id="3.30.230.10:FF:000017">
    <property type="entry name" value="Galactokinase"/>
    <property type="match status" value="1"/>
</dbReference>
<dbReference type="KEGG" id="cagg:HYG79_03080"/>